<proteinExistence type="predicted"/>
<evidence type="ECO:0008006" key="3">
    <source>
        <dbReference type="Google" id="ProtNLM"/>
    </source>
</evidence>
<protein>
    <recommendedName>
        <fullName evidence="3">Chaperone modulatory protein CbpM</fullName>
    </recommendedName>
</protein>
<comment type="caution">
    <text evidence="1">The sequence shown here is derived from an EMBL/GenBank/DDBJ whole genome shotgun (WGS) entry which is preliminary data.</text>
</comment>
<keyword evidence="2" id="KW-1185">Reference proteome</keyword>
<sequence>MKTIDMAQFLNESTIELHTLERWIEQRWIVPLDATARVEISETDAARAMFIRDLTGDLGVNDEGVAVVLHLVDQLHGLRRALTELRIEMNASRRDPGREAD</sequence>
<dbReference type="Proteomes" id="UP000023435">
    <property type="component" value="Unassembled WGS sequence"/>
</dbReference>
<organism evidence="1 2">
    <name type="scientific">Lysobacter capsici AZ78</name>
    <dbReference type="NCBI Taxonomy" id="1444315"/>
    <lineage>
        <taxon>Bacteria</taxon>
        <taxon>Pseudomonadati</taxon>
        <taxon>Pseudomonadota</taxon>
        <taxon>Gammaproteobacteria</taxon>
        <taxon>Lysobacterales</taxon>
        <taxon>Lysobacteraceae</taxon>
        <taxon>Lysobacter</taxon>
    </lineage>
</organism>
<evidence type="ECO:0000313" key="2">
    <source>
        <dbReference type="Proteomes" id="UP000023435"/>
    </source>
</evidence>
<dbReference type="EMBL" id="JAJA02000001">
    <property type="protein sequence ID" value="KWS06146.1"/>
    <property type="molecule type" value="Genomic_DNA"/>
</dbReference>
<accession>A0A108UBI9</accession>
<dbReference type="Gene3D" id="1.10.1660.10">
    <property type="match status" value="1"/>
</dbReference>
<dbReference type="AlphaFoldDB" id="A0A108UBI9"/>
<reference evidence="1 2" key="1">
    <citation type="journal article" date="2014" name="Genome Announc.">
        <title>Draft Genome Sequence of Lysobacter capsici AZ78, a Bacterium Antagonistic to Plant-Pathogenic Oomycetes.</title>
        <authorList>
            <person name="Puopolo G."/>
            <person name="Sonego P."/>
            <person name="Engelen K."/>
            <person name="Pertot I."/>
        </authorList>
    </citation>
    <scope>NUCLEOTIDE SEQUENCE [LARGE SCALE GENOMIC DNA]</scope>
    <source>
        <strain evidence="1 2">AZ78</strain>
    </source>
</reference>
<dbReference type="Pfam" id="PF13591">
    <property type="entry name" value="MerR_2"/>
    <property type="match status" value="1"/>
</dbReference>
<name>A0A108UBI9_9GAMM</name>
<gene>
    <name evidence="1" type="ORF">AZ78_3700</name>
</gene>
<dbReference type="RefSeq" id="WP_201025502.1">
    <property type="nucleotide sequence ID" value="NZ_JAJA02000001.1"/>
</dbReference>
<evidence type="ECO:0000313" key="1">
    <source>
        <dbReference type="EMBL" id="KWS06146.1"/>
    </source>
</evidence>